<accession>A0A7G8PVN3</accession>
<gene>
    <name evidence="9" type="ORF">ALE3EI_1851</name>
</gene>
<dbReference type="PANTHER" id="PTHR43731">
    <property type="entry name" value="RHOMBOID PROTEASE"/>
    <property type="match status" value="1"/>
</dbReference>
<dbReference type="Pfam" id="PF01694">
    <property type="entry name" value="Rhomboid"/>
    <property type="match status" value="2"/>
</dbReference>
<keyword evidence="3 7" id="KW-0812">Transmembrane</keyword>
<comment type="similarity">
    <text evidence="2">Belongs to the peptidase S54 family.</text>
</comment>
<feature type="transmembrane region" description="Helical" evidence="7">
    <location>
        <begin position="12"/>
        <end position="38"/>
    </location>
</feature>
<feature type="transmembrane region" description="Helical" evidence="7">
    <location>
        <begin position="86"/>
        <end position="109"/>
    </location>
</feature>
<feature type="transmembrane region" description="Helical" evidence="7">
    <location>
        <begin position="223"/>
        <end position="240"/>
    </location>
</feature>
<dbReference type="InterPro" id="IPR050925">
    <property type="entry name" value="Rhomboid_protease_S54"/>
</dbReference>
<evidence type="ECO:0000256" key="1">
    <source>
        <dbReference type="ARBA" id="ARBA00004141"/>
    </source>
</evidence>
<feature type="transmembrane region" description="Helical" evidence="7">
    <location>
        <begin position="197"/>
        <end position="217"/>
    </location>
</feature>
<dbReference type="GO" id="GO:0004252">
    <property type="term" value="F:serine-type endopeptidase activity"/>
    <property type="evidence" value="ECO:0007669"/>
    <property type="project" value="InterPro"/>
</dbReference>
<dbReference type="InterPro" id="IPR035952">
    <property type="entry name" value="Rhomboid-like_sf"/>
</dbReference>
<evidence type="ECO:0000256" key="7">
    <source>
        <dbReference type="SAM" id="Phobius"/>
    </source>
</evidence>
<evidence type="ECO:0000256" key="2">
    <source>
        <dbReference type="ARBA" id="ARBA00009045"/>
    </source>
</evidence>
<dbReference type="Proteomes" id="UP000515514">
    <property type="component" value="Chromosome"/>
</dbReference>
<protein>
    <submittedName>
        <fullName evidence="9">Membrane protein</fullName>
    </submittedName>
</protein>
<reference evidence="9 10" key="1">
    <citation type="submission" date="2020-04" db="EMBL/GenBank/DDBJ databases">
        <title>Genome sequence of Altibacter aquimarinus strain ALE3EI.</title>
        <authorList>
            <person name="Oh H.-M."/>
            <person name="Jang D."/>
        </authorList>
    </citation>
    <scope>NUCLEOTIDE SEQUENCE [LARGE SCALE GENOMIC DNA]</scope>
    <source>
        <strain evidence="9 10">ALE3EI</strain>
    </source>
</reference>
<dbReference type="PANTHER" id="PTHR43731:SF14">
    <property type="entry name" value="PRESENILIN-ASSOCIATED RHOMBOID-LIKE PROTEIN, MITOCHONDRIAL"/>
    <property type="match status" value="1"/>
</dbReference>
<evidence type="ECO:0000256" key="3">
    <source>
        <dbReference type="ARBA" id="ARBA00022692"/>
    </source>
</evidence>
<feature type="domain" description="Peptidase S54 rhomboid" evidence="8">
    <location>
        <begin position="43"/>
        <end position="107"/>
    </location>
</feature>
<dbReference type="Gene3D" id="1.20.1540.10">
    <property type="entry name" value="Rhomboid-like"/>
    <property type="match status" value="1"/>
</dbReference>
<proteinExistence type="inferred from homology"/>
<dbReference type="EMBL" id="CP052909">
    <property type="protein sequence ID" value="QNJ98399.1"/>
    <property type="molecule type" value="Genomic_DNA"/>
</dbReference>
<evidence type="ECO:0000313" key="10">
    <source>
        <dbReference type="Proteomes" id="UP000515514"/>
    </source>
</evidence>
<organism evidence="9 10">
    <name type="scientific">Constantimarinum furrinae</name>
    <dbReference type="NCBI Taxonomy" id="2562285"/>
    <lineage>
        <taxon>Bacteria</taxon>
        <taxon>Pseudomonadati</taxon>
        <taxon>Bacteroidota</taxon>
        <taxon>Flavobacteriia</taxon>
        <taxon>Flavobacteriales</taxon>
        <taxon>Flavobacteriaceae</taxon>
        <taxon>Altibacter/Constantimarinum group</taxon>
        <taxon>Constantimarinum</taxon>
    </lineage>
</organism>
<evidence type="ECO:0000256" key="6">
    <source>
        <dbReference type="ARBA" id="ARBA00023136"/>
    </source>
</evidence>
<keyword evidence="6 7" id="KW-0472">Membrane</keyword>
<feature type="transmembrane region" description="Helical" evidence="7">
    <location>
        <begin position="167"/>
        <end position="190"/>
    </location>
</feature>
<comment type="subcellular location">
    <subcellularLocation>
        <location evidence="1">Membrane</location>
        <topology evidence="1">Multi-pass membrane protein</topology>
    </subcellularLocation>
</comment>
<sequence>MGRITETVKVLIIINVLVYAGSLLSADVAYRLFSLYYFENPNFQIWQPITHMFMHDSSNFMHILFNMFALYMFGSPLEARWGRNKFLFFYFSAGLGAALIHSAVGYFHVHSGIDALMALGVSETEVWNLLNETLVPGSYREITQIGIEESQRFFNSYNVPAVGASGAIYGVLVAFGMMFPNAELMLIFLPIPIKAKYFIPGLIVLDLFSGLTGFSLFGQNIANWAHIGGALFGFIMAYYWKKNSFDNTRWY</sequence>
<evidence type="ECO:0000259" key="8">
    <source>
        <dbReference type="Pfam" id="PF01694"/>
    </source>
</evidence>
<keyword evidence="4" id="KW-0378">Hydrolase</keyword>
<evidence type="ECO:0000256" key="5">
    <source>
        <dbReference type="ARBA" id="ARBA00022989"/>
    </source>
</evidence>
<dbReference type="SUPFAM" id="SSF144091">
    <property type="entry name" value="Rhomboid-like"/>
    <property type="match status" value="1"/>
</dbReference>
<name>A0A7G8PVN3_9FLAO</name>
<dbReference type="AlphaFoldDB" id="A0A7G8PVN3"/>
<feature type="domain" description="Peptidase S54 rhomboid" evidence="8">
    <location>
        <begin position="129"/>
        <end position="239"/>
    </location>
</feature>
<dbReference type="GO" id="GO:0016020">
    <property type="term" value="C:membrane"/>
    <property type="evidence" value="ECO:0007669"/>
    <property type="project" value="UniProtKB-SubCell"/>
</dbReference>
<keyword evidence="5 7" id="KW-1133">Transmembrane helix</keyword>
<evidence type="ECO:0000256" key="4">
    <source>
        <dbReference type="ARBA" id="ARBA00022801"/>
    </source>
</evidence>
<keyword evidence="10" id="KW-1185">Reference proteome</keyword>
<dbReference type="InterPro" id="IPR022764">
    <property type="entry name" value="Peptidase_S54_rhomboid_dom"/>
</dbReference>
<evidence type="ECO:0000313" key="9">
    <source>
        <dbReference type="EMBL" id="QNJ98399.1"/>
    </source>
</evidence>
<feature type="transmembrane region" description="Helical" evidence="7">
    <location>
        <begin position="58"/>
        <end position="74"/>
    </location>
</feature>
<dbReference type="KEGG" id="alti:ALE3EI_1851"/>
<dbReference type="RefSeq" id="WP_186988039.1">
    <property type="nucleotide sequence ID" value="NZ_CP052909.1"/>
</dbReference>